<gene>
    <name evidence="2" type="ORF">OV287_18260</name>
</gene>
<feature type="region of interest" description="Disordered" evidence="1">
    <location>
        <begin position="9"/>
        <end position="39"/>
    </location>
</feature>
<evidence type="ECO:0008006" key="4">
    <source>
        <dbReference type="Google" id="ProtNLM"/>
    </source>
</evidence>
<sequence>MGALTIAACGVAPETPEEEARESTVSAMHGGSSKPSPVPTWSMPSFASGAALATDGNQFLVVWRDVGRPGELYAARVSKNGRLLDPEAIRLNPEPPVQAGGPAVAFDGKQFLVVWPGEFTLNLVRVNRDGTVDGPPLALAEIRGDPSSSPGIACAWRKCLVAWADFGFLDPPSIRAAIVTTDDGGLSTREIVISSPASHISSFGVPVAWSDNRFLVAWSDARFGATKILASRVKSDGTVLDPGGFLLSDTPGSQTFVDMVATKQGFFVAWTDSRNGTQDIFGTLVKSNGCVPDPDGFPISTGPDEDTLPALAYDGQRVLATWSRLGPDRFSVRGNLVKPDGRRVYPRSFLLSDDLFVREVDQDVVFGDGKYFMAYGAAPAIDEPPFQVILGTRVKRDGTRVDDPAIRISHSPSVEGMPVVPVSR</sequence>
<name>A0ABT4A450_9BACT</name>
<keyword evidence="3" id="KW-1185">Reference proteome</keyword>
<evidence type="ECO:0000313" key="2">
    <source>
        <dbReference type="EMBL" id="MCY1076423.1"/>
    </source>
</evidence>
<evidence type="ECO:0000256" key="1">
    <source>
        <dbReference type="SAM" id="MobiDB-lite"/>
    </source>
</evidence>
<proteinExistence type="predicted"/>
<dbReference type="EMBL" id="JAPNKA010000001">
    <property type="protein sequence ID" value="MCY1076423.1"/>
    <property type="molecule type" value="Genomic_DNA"/>
</dbReference>
<evidence type="ECO:0000313" key="3">
    <source>
        <dbReference type="Proteomes" id="UP001207654"/>
    </source>
</evidence>
<dbReference type="Proteomes" id="UP001207654">
    <property type="component" value="Unassembled WGS sequence"/>
</dbReference>
<dbReference type="RefSeq" id="WP_267535314.1">
    <property type="nucleotide sequence ID" value="NZ_JAPNKA010000001.1"/>
</dbReference>
<reference evidence="2 3" key="1">
    <citation type="submission" date="2022-11" db="EMBL/GenBank/DDBJ databases">
        <title>Minimal conservation of predation-associated metabolite biosynthetic gene clusters underscores biosynthetic potential of Myxococcota including descriptions for ten novel species: Archangium lansinium sp. nov., Myxococcus landrumus sp. nov., Nannocystis bai.</title>
        <authorList>
            <person name="Ahearne A."/>
            <person name="Stevens C."/>
            <person name="Phillips K."/>
        </authorList>
    </citation>
    <scope>NUCLEOTIDE SEQUENCE [LARGE SCALE GENOMIC DNA]</scope>
    <source>
        <strain evidence="2 3">MIWBW</strain>
    </source>
</reference>
<accession>A0ABT4A450</accession>
<organism evidence="2 3">
    <name type="scientific">Archangium lansingense</name>
    <dbReference type="NCBI Taxonomy" id="2995310"/>
    <lineage>
        <taxon>Bacteria</taxon>
        <taxon>Pseudomonadati</taxon>
        <taxon>Myxococcota</taxon>
        <taxon>Myxococcia</taxon>
        <taxon>Myxococcales</taxon>
        <taxon>Cystobacterineae</taxon>
        <taxon>Archangiaceae</taxon>
        <taxon>Archangium</taxon>
    </lineage>
</organism>
<comment type="caution">
    <text evidence="2">The sequence shown here is derived from an EMBL/GenBank/DDBJ whole genome shotgun (WGS) entry which is preliminary data.</text>
</comment>
<protein>
    <recommendedName>
        <fullName evidence="4">Lipoprotein</fullName>
    </recommendedName>
</protein>